<keyword evidence="7" id="KW-0675">Receptor</keyword>
<dbReference type="Pfam" id="PF01094">
    <property type="entry name" value="ANF_receptor"/>
    <property type="match status" value="1"/>
</dbReference>
<dbReference type="InterPro" id="IPR001828">
    <property type="entry name" value="ANF_lig-bd_rcpt"/>
</dbReference>
<dbReference type="SUPFAM" id="SSF53822">
    <property type="entry name" value="Periplasmic binding protein-like I"/>
    <property type="match status" value="1"/>
</dbReference>
<evidence type="ECO:0000256" key="2">
    <source>
        <dbReference type="ARBA" id="ARBA00022692"/>
    </source>
</evidence>
<feature type="signal peptide" evidence="5">
    <location>
        <begin position="1"/>
        <end position="22"/>
    </location>
</feature>
<protein>
    <submittedName>
        <fullName evidence="7">Glutamate receptor 3</fullName>
    </submittedName>
</protein>
<evidence type="ECO:0000256" key="5">
    <source>
        <dbReference type="SAM" id="SignalP"/>
    </source>
</evidence>
<evidence type="ECO:0000256" key="1">
    <source>
        <dbReference type="ARBA" id="ARBA00004370"/>
    </source>
</evidence>
<dbReference type="GO" id="GO:0016020">
    <property type="term" value="C:membrane"/>
    <property type="evidence" value="ECO:0007669"/>
    <property type="project" value="UniProtKB-SubCell"/>
</dbReference>
<keyword evidence="4" id="KW-0472">Membrane</keyword>
<keyword evidence="2" id="KW-0812">Transmembrane</keyword>
<evidence type="ECO:0000313" key="7">
    <source>
        <dbReference type="EMBL" id="EMP35409.1"/>
    </source>
</evidence>
<feature type="domain" description="Receptor ligand binding region" evidence="6">
    <location>
        <begin position="111"/>
        <end position="192"/>
    </location>
</feature>
<feature type="chain" id="PRO_5004079980" evidence="5">
    <location>
        <begin position="23"/>
        <end position="258"/>
    </location>
</feature>
<dbReference type="InterPro" id="IPR028082">
    <property type="entry name" value="Peripla_BP_I"/>
</dbReference>
<dbReference type="STRING" id="8469.M7BE11"/>
<dbReference type="AlphaFoldDB" id="M7BE11"/>
<accession>M7BE11</accession>
<keyword evidence="3" id="KW-1133">Transmembrane helix</keyword>
<name>M7BE11_CHEMY</name>
<comment type="subcellular location">
    <subcellularLocation>
        <location evidence="1">Membrane</location>
    </subcellularLocation>
</comment>
<dbReference type="Proteomes" id="UP000031443">
    <property type="component" value="Unassembled WGS sequence"/>
</dbReference>
<evidence type="ECO:0000313" key="8">
    <source>
        <dbReference type="Proteomes" id="UP000031443"/>
    </source>
</evidence>
<dbReference type="EMBL" id="KB528689">
    <property type="protein sequence ID" value="EMP35409.1"/>
    <property type="molecule type" value="Genomic_DNA"/>
</dbReference>
<reference evidence="8" key="1">
    <citation type="journal article" date="2013" name="Nat. Genet.">
        <title>The draft genomes of soft-shell turtle and green sea turtle yield insights into the development and evolution of the turtle-specific body plan.</title>
        <authorList>
            <person name="Wang Z."/>
            <person name="Pascual-Anaya J."/>
            <person name="Zadissa A."/>
            <person name="Li W."/>
            <person name="Niimura Y."/>
            <person name="Huang Z."/>
            <person name="Li C."/>
            <person name="White S."/>
            <person name="Xiong Z."/>
            <person name="Fang D."/>
            <person name="Wang B."/>
            <person name="Ming Y."/>
            <person name="Chen Y."/>
            <person name="Zheng Y."/>
            <person name="Kuraku S."/>
            <person name="Pignatelli M."/>
            <person name="Herrero J."/>
            <person name="Beal K."/>
            <person name="Nozawa M."/>
            <person name="Li Q."/>
            <person name="Wang J."/>
            <person name="Zhang H."/>
            <person name="Yu L."/>
            <person name="Shigenobu S."/>
            <person name="Wang J."/>
            <person name="Liu J."/>
            <person name="Flicek P."/>
            <person name="Searle S."/>
            <person name="Wang J."/>
            <person name="Kuratani S."/>
            <person name="Yin Y."/>
            <person name="Aken B."/>
            <person name="Zhang G."/>
            <person name="Irie N."/>
        </authorList>
    </citation>
    <scope>NUCLEOTIDE SEQUENCE [LARGE SCALE GENOMIC DNA]</scope>
</reference>
<organism evidence="7 8">
    <name type="scientific">Chelonia mydas</name>
    <name type="common">Green sea-turtle</name>
    <name type="synonym">Chelonia agassizi</name>
    <dbReference type="NCBI Taxonomy" id="8469"/>
    <lineage>
        <taxon>Eukaryota</taxon>
        <taxon>Metazoa</taxon>
        <taxon>Chordata</taxon>
        <taxon>Craniata</taxon>
        <taxon>Vertebrata</taxon>
        <taxon>Euteleostomi</taxon>
        <taxon>Archelosauria</taxon>
        <taxon>Testudinata</taxon>
        <taxon>Testudines</taxon>
        <taxon>Cryptodira</taxon>
        <taxon>Durocryptodira</taxon>
        <taxon>Americhelydia</taxon>
        <taxon>Chelonioidea</taxon>
        <taxon>Cheloniidae</taxon>
        <taxon>Chelonia</taxon>
    </lineage>
</organism>
<sequence>MGQAVPQTLLLLVAGLLGESLGGFPNTISIGGLFMRNTVQEHSAFRFAVQLYNTNQNITEKPFHLNYHVDHLDSSNSFSVTNAWGGREKAPIGLEQRTAATGSRDRPNLRMQQFSRGVYAIFGFYDQMSMNTLTSFCGALHTSFVTPSFPADADVQFVIQMRPALKGAILSLLTHYKWEKFVYLYDTERGNNLSMRSSKSLWHSDSWKSSSDAVLDKHWVLQLDILLATFKYVVIPSFVTSAEVQISCDKRVHTVLDE</sequence>
<keyword evidence="5" id="KW-0732">Signal</keyword>
<gene>
    <name evidence="7" type="ORF">UY3_07372</name>
</gene>
<dbReference type="Gene3D" id="3.40.50.2300">
    <property type="match status" value="2"/>
</dbReference>
<evidence type="ECO:0000256" key="4">
    <source>
        <dbReference type="ARBA" id="ARBA00023136"/>
    </source>
</evidence>
<proteinExistence type="predicted"/>
<keyword evidence="8" id="KW-1185">Reference proteome</keyword>
<evidence type="ECO:0000256" key="3">
    <source>
        <dbReference type="ARBA" id="ARBA00022989"/>
    </source>
</evidence>
<evidence type="ECO:0000259" key="6">
    <source>
        <dbReference type="Pfam" id="PF01094"/>
    </source>
</evidence>